<sequence length="287" mass="31965">MSSSFGGYGHGHGHGGGGTYEYRDHNGMKVHRTMHGDPNSEFSHLPPGTYMIQGGSMKLGAKTTLESRSDGINPPHSISTRGDHIETSRIDRSWQIKSQKRPTMIVRGKRPRQGWLVLDRSGRYNARLSSMRKAYSQVRNLALKNYVDRDKCRSISQSLVTSPGLSTFTHVCLTLKGRLSSTIVGLWNLGARAVQRRRPVPHIRRIYKLLIQSPPNHYRRANQHVVRTTKTHVLNFILALLDLSSKLVYTIGSCACARGAIDPILGSRMLLSELSIGLLTSATLTDR</sequence>
<dbReference type="HOGENOM" id="CLU_970374_0_0_1"/>
<dbReference type="Proteomes" id="UP000011668">
    <property type="component" value="Unassembled WGS sequence"/>
</dbReference>
<keyword evidence="3" id="KW-1185">Reference proteome</keyword>
<evidence type="ECO:0000313" key="2">
    <source>
        <dbReference type="EMBL" id="ELU36943.1"/>
    </source>
</evidence>
<feature type="region of interest" description="Disordered" evidence="1">
    <location>
        <begin position="1"/>
        <end position="21"/>
    </location>
</feature>
<reference evidence="2 3" key="1">
    <citation type="journal article" date="2013" name="Nat. Commun.">
        <title>The evolution and pathogenic mechanisms of the rice sheath blight pathogen.</title>
        <authorList>
            <person name="Zheng A."/>
            <person name="Lin R."/>
            <person name="Xu L."/>
            <person name="Qin P."/>
            <person name="Tang C."/>
            <person name="Ai P."/>
            <person name="Zhang D."/>
            <person name="Liu Y."/>
            <person name="Sun Z."/>
            <person name="Feng H."/>
            <person name="Wang Y."/>
            <person name="Chen Y."/>
            <person name="Liang X."/>
            <person name="Fu R."/>
            <person name="Li Q."/>
            <person name="Zhang J."/>
            <person name="Yu X."/>
            <person name="Xie Z."/>
            <person name="Ding L."/>
            <person name="Guan P."/>
            <person name="Tang J."/>
            <person name="Liang Y."/>
            <person name="Wang S."/>
            <person name="Deng Q."/>
            <person name="Li S."/>
            <person name="Zhu J."/>
            <person name="Wang L."/>
            <person name="Liu H."/>
            <person name="Li P."/>
        </authorList>
    </citation>
    <scope>NUCLEOTIDE SEQUENCE [LARGE SCALE GENOMIC DNA]</scope>
    <source>
        <strain evidence="3">AG-1 IA</strain>
    </source>
</reference>
<accession>L8WJE9</accession>
<organism evidence="2 3">
    <name type="scientific">Thanatephorus cucumeris (strain AG1-IA)</name>
    <name type="common">Rice sheath blight fungus</name>
    <name type="synonym">Rhizoctonia solani</name>
    <dbReference type="NCBI Taxonomy" id="983506"/>
    <lineage>
        <taxon>Eukaryota</taxon>
        <taxon>Fungi</taxon>
        <taxon>Dikarya</taxon>
        <taxon>Basidiomycota</taxon>
        <taxon>Agaricomycotina</taxon>
        <taxon>Agaricomycetes</taxon>
        <taxon>Cantharellales</taxon>
        <taxon>Ceratobasidiaceae</taxon>
        <taxon>Rhizoctonia</taxon>
        <taxon>Rhizoctonia solani AG-1</taxon>
    </lineage>
</organism>
<evidence type="ECO:0000256" key="1">
    <source>
        <dbReference type="SAM" id="MobiDB-lite"/>
    </source>
</evidence>
<proteinExistence type="predicted"/>
<feature type="compositionally biased region" description="Gly residues" evidence="1">
    <location>
        <begin position="1"/>
        <end position="19"/>
    </location>
</feature>
<dbReference type="OrthoDB" id="2802356at2759"/>
<dbReference type="AlphaFoldDB" id="L8WJE9"/>
<protein>
    <submittedName>
        <fullName evidence="2">Uncharacterized protein</fullName>
    </submittedName>
</protein>
<dbReference type="STRING" id="983506.L8WJE9"/>
<name>L8WJE9_THACA</name>
<comment type="caution">
    <text evidence="2">The sequence shown here is derived from an EMBL/GenBank/DDBJ whole genome shotgun (WGS) entry which is preliminary data.</text>
</comment>
<gene>
    <name evidence="2" type="ORF">AG1IA_09028</name>
</gene>
<dbReference type="EMBL" id="AFRT01002930">
    <property type="protein sequence ID" value="ELU36943.1"/>
    <property type="molecule type" value="Genomic_DNA"/>
</dbReference>
<evidence type="ECO:0000313" key="3">
    <source>
        <dbReference type="Proteomes" id="UP000011668"/>
    </source>
</evidence>